<evidence type="ECO:0008006" key="4">
    <source>
        <dbReference type="Google" id="ProtNLM"/>
    </source>
</evidence>
<evidence type="ECO:0000313" key="3">
    <source>
        <dbReference type="Proteomes" id="UP001165369"/>
    </source>
</evidence>
<feature type="coiled-coil region" evidence="1">
    <location>
        <begin position="152"/>
        <end position="179"/>
    </location>
</feature>
<keyword evidence="1" id="KW-0175">Coiled coil</keyword>
<dbReference type="Proteomes" id="UP001165369">
    <property type="component" value="Unassembled WGS sequence"/>
</dbReference>
<proteinExistence type="predicted"/>
<keyword evidence="3" id="KW-1185">Reference proteome</keyword>
<evidence type="ECO:0000313" key="2">
    <source>
        <dbReference type="EMBL" id="MCL7939657.1"/>
    </source>
</evidence>
<name>A0ABT0SYH7_9GAMM</name>
<dbReference type="EMBL" id="JAMJPK010000002">
    <property type="protein sequence ID" value="MCL7939657.1"/>
    <property type="molecule type" value="Genomic_DNA"/>
</dbReference>
<evidence type="ECO:0000256" key="1">
    <source>
        <dbReference type="SAM" id="Coils"/>
    </source>
</evidence>
<sequence>MTARPWLLCLATAWLAGCQYLPEQLQSPSGPSPLQSPSTGSAFCHAELPDFDNPPCLLDDWTAFGLASQRGDRVWREATLTRLGGETTERRLARAVLLAWGDEQQWDRASELYKAELHGAPPELQPLLRYWLNELEGRRSLAGQLAESRGAHQAAVEEKEVLTEELEAMAEKLEQLTAIEQSINLRQQAE</sequence>
<comment type="caution">
    <text evidence="2">The sequence shown here is derived from an EMBL/GenBank/DDBJ whole genome shotgun (WGS) entry which is preliminary data.</text>
</comment>
<accession>A0ABT0SYH7</accession>
<organism evidence="2 3">
    <name type="scientific">Halomonas gemina</name>
    <dbReference type="NCBI Taxonomy" id="2945105"/>
    <lineage>
        <taxon>Bacteria</taxon>
        <taxon>Pseudomonadati</taxon>
        <taxon>Pseudomonadota</taxon>
        <taxon>Gammaproteobacteria</taxon>
        <taxon>Oceanospirillales</taxon>
        <taxon>Halomonadaceae</taxon>
        <taxon>Halomonas</taxon>
    </lineage>
</organism>
<gene>
    <name evidence="2" type="ORF">M8009_04965</name>
</gene>
<protein>
    <recommendedName>
        <fullName evidence="4">YfhG lipoprotein</fullName>
    </recommendedName>
</protein>
<reference evidence="2" key="1">
    <citation type="submission" date="2022-05" db="EMBL/GenBank/DDBJ databases">
        <title>Halomonas geminus sp. nov. and Halomonas llamarensis sp. nov. isolated from high-altitude salars of the Atacama Desert.</title>
        <authorList>
            <person name="Hintersatz C."/>
            <person name="Rojas L.A."/>
            <person name="Wei T.-S."/>
            <person name="Kutschke S."/>
            <person name="Lehmann F."/>
            <person name="Jain R."/>
            <person name="Pollmann K."/>
        </authorList>
    </citation>
    <scope>NUCLEOTIDE SEQUENCE</scope>
    <source>
        <strain evidence="2">ATCH28</strain>
    </source>
</reference>
<dbReference type="PROSITE" id="PS51257">
    <property type="entry name" value="PROKAR_LIPOPROTEIN"/>
    <property type="match status" value="1"/>
</dbReference>
<dbReference type="RefSeq" id="WP_250059654.1">
    <property type="nucleotide sequence ID" value="NZ_JAMJPK010000002.1"/>
</dbReference>